<keyword evidence="2 4" id="KW-0863">Zinc-finger</keyword>
<dbReference type="EMBL" id="CAJVRM010000197">
    <property type="protein sequence ID" value="CAG8976936.1"/>
    <property type="molecule type" value="Genomic_DNA"/>
</dbReference>
<evidence type="ECO:0000313" key="7">
    <source>
        <dbReference type="Proteomes" id="UP000701801"/>
    </source>
</evidence>
<dbReference type="PROSITE" id="PS50865">
    <property type="entry name" value="ZF_MYND_2"/>
    <property type="match status" value="1"/>
</dbReference>
<evidence type="ECO:0000256" key="1">
    <source>
        <dbReference type="ARBA" id="ARBA00022723"/>
    </source>
</evidence>
<keyword evidence="7" id="KW-1185">Reference proteome</keyword>
<dbReference type="AlphaFoldDB" id="A0A9N9Q7N8"/>
<dbReference type="SUPFAM" id="SSF144232">
    <property type="entry name" value="HIT/MYND zinc finger-like"/>
    <property type="match status" value="1"/>
</dbReference>
<evidence type="ECO:0000256" key="4">
    <source>
        <dbReference type="PROSITE-ProRule" id="PRU00134"/>
    </source>
</evidence>
<keyword evidence="1" id="KW-0479">Metal-binding</keyword>
<dbReference type="Pfam" id="PF01753">
    <property type="entry name" value="zf-MYND"/>
    <property type="match status" value="1"/>
</dbReference>
<evidence type="ECO:0000259" key="5">
    <source>
        <dbReference type="PROSITE" id="PS50865"/>
    </source>
</evidence>
<feature type="domain" description="MYND-type" evidence="5">
    <location>
        <begin position="21"/>
        <end position="57"/>
    </location>
</feature>
<comment type="caution">
    <text evidence="6">The sequence shown here is derived from an EMBL/GenBank/DDBJ whole genome shotgun (WGS) entry which is preliminary data.</text>
</comment>
<accession>A0A9N9Q7N8</accession>
<dbReference type="Gene3D" id="6.10.140.2220">
    <property type="match status" value="1"/>
</dbReference>
<dbReference type="GO" id="GO:0008270">
    <property type="term" value="F:zinc ion binding"/>
    <property type="evidence" value="ECO:0007669"/>
    <property type="project" value="UniProtKB-KW"/>
</dbReference>
<evidence type="ECO:0000256" key="3">
    <source>
        <dbReference type="ARBA" id="ARBA00022833"/>
    </source>
</evidence>
<organism evidence="6 7">
    <name type="scientific">Hymenoscyphus albidus</name>
    <dbReference type="NCBI Taxonomy" id="595503"/>
    <lineage>
        <taxon>Eukaryota</taxon>
        <taxon>Fungi</taxon>
        <taxon>Dikarya</taxon>
        <taxon>Ascomycota</taxon>
        <taxon>Pezizomycotina</taxon>
        <taxon>Leotiomycetes</taxon>
        <taxon>Helotiales</taxon>
        <taxon>Helotiaceae</taxon>
        <taxon>Hymenoscyphus</taxon>
    </lineage>
</organism>
<reference evidence="6" key="1">
    <citation type="submission" date="2021-07" db="EMBL/GenBank/DDBJ databases">
        <authorList>
            <person name="Durling M."/>
        </authorList>
    </citation>
    <scope>NUCLEOTIDE SEQUENCE</scope>
</reference>
<dbReference type="OrthoDB" id="432970at2759"/>
<sequence length="264" mass="30163">MSVSQPPHFGSPEWDPDTHYCALCNKKATARCPDCKTAYYCSTSCQKADFQYHKSCCTLICQFTSAHPRPTHLHHLVIKFPVDQKSPELMWFSDEIIPALQTNDELFPGIPNSSEGIRVLVAQWLRSQNPREEKYMLDHDMALYFRPGFLFDGSDPNQSVKGFFNFEPSHDWRGDLYVSRLIGRDRTTFAECYPQDFQAADLRVLSAFFKSYGRHTSAAEINKSNATYIHSILSLAPAQKHDKQGPLMMHSRTTKAKMVLLEST</sequence>
<dbReference type="Proteomes" id="UP000701801">
    <property type="component" value="Unassembled WGS sequence"/>
</dbReference>
<evidence type="ECO:0000313" key="6">
    <source>
        <dbReference type="EMBL" id="CAG8976936.1"/>
    </source>
</evidence>
<keyword evidence="3" id="KW-0862">Zinc</keyword>
<proteinExistence type="predicted"/>
<gene>
    <name evidence="6" type="ORF">HYALB_00008847</name>
</gene>
<protein>
    <recommendedName>
        <fullName evidence="5">MYND-type domain-containing protein</fullName>
    </recommendedName>
</protein>
<name>A0A9N9Q7N8_9HELO</name>
<evidence type="ECO:0000256" key="2">
    <source>
        <dbReference type="ARBA" id="ARBA00022771"/>
    </source>
</evidence>
<dbReference type="InterPro" id="IPR002893">
    <property type="entry name" value="Znf_MYND"/>
</dbReference>